<dbReference type="Proteomes" id="UP000051586">
    <property type="component" value="Unassembled WGS sequence"/>
</dbReference>
<dbReference type="SUPFAM" id="SSF52540">
    <property type="entry name" value="P-loop containing nucleoside triphosphate hydrolases"/>
    <property type="match status" value="1"/>
</dbReference>
<dbReference type="NCBIfam" id="TIGR03596">
    <property type="entry name" value="GTPase_YlqF"/>
    <property type="match status" value="1"/>
</dbReference>
<dbReference type="PIRSF" id="PIRSF006230">
    <property type="entry name" value="MG442"/>
    <property type="match status" value="1"/>
</dbReference>
<comment type="similarity">
    <text evidence="4">Belongs to the TRAFAC class YlqF/YawG GTPase family. MTG1 subfamily.</text>
</comment>
<dbReference type="PROSITE" id="PS51721">
    <property type="entry name" value="G_CP"/>
    <property type="match status" value="1"/>
</dbReference>
<evidence type="ECO:0000256" key="4">
    <source>
        <dbReference type="PIRNR" id="PIRNR006230"/>
    </source>
</evidence>
<evidence type="ECO:0000256" key="2">
    <source>
        <dbReference type="ARBA" id="ARBA00022741"/>
    </source>
</evidence>
<dbReference type="InterPro" id="IPR027417">
    <property type="entry name" value="P-loop_NTPase"/>
</dbReference>
<evidence type="ECO:0000256" key="5">
    <source>
        <dbReference type="PIRSR" id="PIRSR006230-1"/>
    </source>
</evidence>
<dbReference type="GO" id="GO:0006412">
    <property type="term" value="P:translation"/>
    <property type="evidence" value="ECO:0007669"/>
    <property type="project" value="TreeGrafter"/>
</dbReference>
<protein>
    <recommendedName>
        <fullName evidence="1 4">Ribosome biogenesis GTPase A</fullName>
    </recommendedName>
</protein>
<comment type="subcellular location">
    <subcellularLocation>
        <location evidence="4">Cytoplasm</location>
    </subcellularLocation>
</comment>
<keyword evidence="2 4" id="KW-0547">Nucleotide-binding</keyword>
<gene>
    <name evidence="7" type="ORF">FC87_GL000967</name>
</gene>
<dbReference type="Gene3D" id="3.40.50.300">
    <property type="entry name" value="P-loop containing nucleotide triphosphate hydrolases"/>
    <property type="match status" value="1"/>
</dbReference>
<dbReference type="InterPro" id="IPR019991">
    <property type="entry name" value="GTP-bd_ribosome_bgen"/>
</dbReference>
<dbReference type="AlphaFoldDB" id="A0A0R2CJS0"/>
<dbReference type="InterPro" id="IPR023179">
    <property type="entry name" value="GTP-bd_ortho_bundle_sf"/>
</dbReference>
<feature type="binding site" evidence="5">
    <location>
        <position position="165"/>
    </location>
    <ligand>
        <name>GTP</name>
        <dbReference type="ChEBI" id="CHEBI:37565"/>
    </ligand>
</feature>
<dbReference type="InterPro" id="IPR030378">
    <property type="entry name" value="G_CP_dom"/>
</dbReference>
<sequence length="278" mass="30984">MAKAIRQFEENIKVVDVVFEILDARIPISSINPEITRISRNKPRLLILTKADLADHQLTKQWLLWFQKQGQAAITIDAKTPGVQKKVEQAAKRLLANKLSQQQAKGFSPQKIKAICVGVPNVGKSTLLNQLINRRSAPVGNRPGVTKGQQWLTGNGRLELLDTPGILWPKFADQRVAEKLALTGAIRERAYHSDDVALFAIQFFKQTSPSALLQRYHLDVSELELANPELLLTITAKLGMKDDYDRAADRIITDVRKGKLGPFTLDNPYDSELTGATD</sequence>
<feature type="binding site" evidence="5">
    <location>
        <begin position="121"/>
        <end position="126"/>
    </location>
    <ligand>
        <name>GTP</name>
        <dbReference type="ChEBI" id="CHEBI:37565"/>
    </ligand>
</feature>
<dbReference type="Pfam" id="PF01926">
    <property type="entry name" value="MMR_HSR1"/>
    <property type="match status" value="1"/>
</dbReference>
<keyword evidence="3 4" id="KW-0342">GTP-binding</keyword>
<keyword evidence="4" id="KW-0963">Cytoplasm</keyword>
<dbReference type="Gene3D" id="1.10.1580.10">
    <property type="match status" value="1"/>
</dbReference>
<evidence type="ECO:0000313" key="8">
    <source>
        <dbReference type="Proteomes" id="UP000051586"/>
    </source>
</evidence>
<dbReference type="GO" id="GO:0005525">
    <property type="term" value="F:GTP binding"/>
    <property type="evidence" value="ECO:0007669"/>
    <property type="project" value="UniProtKB-KW"/>
</dbReference>
<dbReference type="InterPro" id="IPR006073">
    <property type="entry name" value="GTP-bd"/>
</dbReference>
<accession>A0A0R2CJS0</accession>
<reference evidence="7 8" key="1">
    <citation type="journal article" date="2015" name="Genome Announc.">
        <title>Expanding the biotechnology potential of lactobacilli through comparative genomics of 213 strains and associated genera.</title>
        <authorList>
            <person name="Sun Z."/>
            <person name="Harris H.M."/>
            <person name="McCann A."/>
            <person name="Guo C."/>
            <person name="Argimon S."/>
            <person name="Zhang W."/>
            <person name="Yang X."/>
            <person name="Jeffery I.B."/>
            <person name="Cooney J.C."/>
            <person name="Kagawa T.F."/>
            <person name="Liu W."/>
            <person name="Song Y."/>
            <person name="Salvetti E."/>
            <person name="Wrobel A."/>
            <person name="Rasinkangas P."/>
            <person name="Parkhill J."/>
            <person name="Rea M.C."/>
            <person name="O'Sullivan O."/>
            <person name="Ritari J."/>
            <person name="Douillard F.P."/>
            <person name="Paul Ross R."/>
            <person name="Yang R."/>
            <person name="Briner A.E."/>
            <person name="Felis G.E."/>
            <person name="de Vos W.M."/>
            <person name="Barrangou R."/>
            <person name="Klaenhammer T.R."/>
            <person name="Caufield P.W."/>
            <person name="Cui Y."/>
            <person name="Zhang H."/>
            <person name="O'Toole P.W."/>
        </authorList>
    </citation>
    <scope>NUCLEOTIDE SEQUENCE [LARGE SCALE GENOMIC DNA]</scope>
    <source>
        <strain evidence="7 8">DSM 22689</strain>
    </source>
</reference>
<dbReference type="PATRIC" id="fig|1423745.4.peg.1028"/>
<dbReference type="EMBL" id="AYZI01000005">
    <property type="protein sequence ID" value="KRM91456.1"/>
    <property type="molecule type" value="Genomic_DNA"/>
</dbReference>
<name>A0A0R2CJS0_9LACO</name>
<dbReference type="GO" id="GO:0003924">
    <property type="term" value="F:GTPase activity"/>
    <property type="evidence" value="ECO:0007669"/>
    <property type="project" value="TreeGrafter"/>
</dbReference>
<dbReference type="STRING" id="1423745.GCA_001311215_00264"/>
<evidence type="ECO:0000259" key="6">
    <source>
        <dbReference type="PROSITE" id="PS51721"/>
    </source>
</evidence>
<evidence type="ECO:0000313" key="7">
    <source>
        <dbReference type="EMBL" id="KRM91456.1"/>
    </source>
</evidence>
<evidence type="ECO:0000256" key="3">
    <source>
        <dbReference type="ARBA" id="ARBA00023134"/>
    </source>
</evidence>
<organism evidence="7 8">
    <name type="scientific">Fructilactobacillus florum DSM 22689 = JCM 16035</name>
    <dbReference type="NCBI Taxonomy" id="1423745"/>
    <lineage>
        <taxon>Bacteria</taxon>
        <taxon>Bacillati</taxon>
        <taxon>Bacillota</taxon>
        <taxon>Bacilli</taxon>
        <taxon>Lactobacillales</taxon>
        <taxon>Lactobacillaceae</taxon>
        <taxon>Fructilactobacillus</taxon>
    </lineage>
</organism>
<dbReference type="InterPro" id="IPR016478">
    <property type="entry name" value="GTPase_MTG1"/>
</dbReference>
<feature type="domain" description="CP-type G" evidence="6">
    <location>
        <begin position="1"/>
        <end position="169"/>
    </location>
</feature>
<comment type="function">
    <text evidence="4">Required for a late step of 50S ribosomal subunit assembly. Has GTPase activity.</text>
</comment>
<dbReference type="PANTHER" id="PTHR45782">
    <property type="entry name" value="MITOCHONDRIAL RIBOSOME-ASSOCIATED GTPASE 1"/>
    <property type="match status" value="1"/>
</dbReference>
<dbReference type="CDD" id="cd01856">
    <property type="entry name" value="YlqF"/>
    <property type="match status" value="1"/>
</dbReference>
<proteinExistence type="inferred from homology"/>
<dbReference type="PANTHER" id="PTHR45782:SF4">
    <property type="entry name" value="MITOCHONDRIAL RIBOSOME-ASSOCIATED GTPASE 1"/>
    <property type="match status" value="1"/>
</dbReference>
<dbReference type="FunFam" id="3.40.50.300:FF:000590">
    <property type="entry name" value="Ribosome biogenesis GTPase A"/>
    <property type="match status" value="1"/>
</dbReference>
<dbReference type="GO" id="GO:0005737">
    <property type="term" value="C:cytoplasm"/>
    <property type="evidence" value="ECO:0007669"/>
    <property type="project" value="UniProtKB-SubCell"/>
</dbReference>
<evidence type="ECO:0000256" key="1">
    <source>
        <dbReference type="ARBA" id="ARBA00014898"/>
    </source>
</evidence>
<comment type="caution">
    <text evidence="7">The sequence shown here is derived from an EMBL/GenBank/DDBJ whole genome shotgun (WGS) entry which is preliminary data.</text>
</comment>